<evidence type="ECO:0000313" key="2">
    <source>
        <dbReference type="Proteomes" id="UP000319103"/>
    </source>
</evidence>
<accession>A0A540W7A2</accession>
<dbReference type="AlphaFoldDB" id="A0A540W7A2"/>
<dbReference type="RefSeq" id="WP_141634800.1">
    <property type="nucleotide sequence ID" value="NZ_VIGB01000003.1"/>
</dbReference>
<dbReference type="CDD" id="cd07821">
    <property type="entry name" value="PYR_PYL_RCAR_like"/>
    <property type="match status" value="1"/>
</dbReference>
<dbReference type="Gene3D" id="3.30.530.20">
    <property type="match status" value="1"/>
</dbReference>
<dbReference type="InterPro" id="IPR019587">
    <property type="entry name" value="Polyketide_cyclase/dehydratase"/>
</dbReference>
<comment type="caution">
    <text evidence="1">The sequence shown here is derived from an EMBL/GenBank/DDBJ whole genome shotgun (WGS) entry which is preliminary data.</text>
</comment>
<dbReference type="Proteomes" id="UP000319103">
    <property type="component" value="Unassembled WGS sequence"/>
</dbReference>
<evidence type="ECO:0000313" key="1">
    <source>
        <dbReference type="EMBL" id="TQF04214.1"/>
    </source>
</evidence>
<organism evidence="1 2">
    <name type="scientific">Kitasatospora acidiphila</name>
    <dbReference type="NCBI Taxonomy" id="2567942"/>
    <lineage>
        <taxon>Bacteria</taxon>
        <taxon>Bacillati</taxon>
        <taxon>Actinomycetota</taxon>
        <taxon>Actinomycetes</taxon>
        <taxon>Kitasatosporales</taxon>
        <taxon>Streptomycetaceae</taxon>
        <taxon>Kitasatospora</taxon>
    </lineage>
</organism>
<sequence>MASIHKELIVDAHPELVWAVLSDYGAVHERLAPGYVIDTQLNSDTRTVTFADGTIVLERLVDLDHQAMRLAYTVIGGSLHPSHHHASMQALPEGGGRTRFVWHTDVLPDALAAPIAESMEHGSAVIRRALEAAQPGS</sequence>
<reference evidence="1 2" key="1">
    <citation type="submission" date="2019-06" db="EMBL/GenBank/DDBJ databases">
        <title>Description of Kitasatospora acidophila sp. nov. isolated from pine grove soil, and reclassification of Streptomyces novaecaesareae to Kitasatospora novaeceasareae comb. nov.</title>
        <authorList>
            <person name="Kim M.J."/>
        </authorList>
    </citation>
    <scope>NUCLEOTIDE SEQUENCE [LARGE SCALE GENOMIC DNA]</scope>
    <source>
        <strain evidence="1 2">MMS16-CNU292</strain>
    </source>
</reference>
<dbReference type="EMBL" id="VIGB01000003">
    <property type="protein sequence ID" value="TQF04214.1"/>
    <property type="molecule type" value="Genomic_DNA"/>
</dbReference>
<keyword evidence="2" id="KW-1185">Reference proteome</keyword>
<name>A0A540W7A2_9ACTN</name>
<gene>
    <name evidence="1" type="ORF">E6W39_20760</name>
</gene>
<dbReference type="InterPro" id="IPR023393">
    <property type="entry name" value="START-like_dom_sf"/>
</dbReference>
<protein>
    <submittedName>
        <fullName evidence="1">SRPBCC family protein</fullName>
    </submittedName>
</protein>
<dbReference type="OrthoDB" id="6024794at2"/>
<proteinExistence type="predicted"/>
<dbReference type="SUPFAM" id="SSF55961">
    <property type="entry name" value="Bet v1-like"/>
    <property type="match status" value="1"/>
</dbReference>
<dbReference type="Pfam" id="PF10604">
    <property type="entry name" value="Polyketide_cyc2"/>
    <property type="match status" value="1"/>
</dbReference>